<evidence type="ECO:0000256" key="3">
    <source>
        <dbReference type="ARBA" id="ARBA00022989"/>
    </source>
</evidence>
<evidence type="ECO:0000256" key="5">
    <source>
        <dbReference type="SAM" id="MobiDB-lite"/>
    </source>
</evidence>
<feature type="transmembrane region" description="Helical" evidence="6">
    <location>
        <begin position="180"/>
        <end position="199"/>
    </location>
</feature>
<dbReference type="PROSITE" id="PS50850">
    <property type="entry name" value="MFS"/>
    <property type="match status" value="1"/>
</dbReference>
<gene>
    <name evidence="8" type="ORF">K7472_27820</name>
</gene>
<feature type="transmembrane region" description="Helical" evidence="6">
    <location>
        <begin position="354"/>
        <end position="374"/>
    </location>
</feature>
<keyword evidence="3 6" id="KW-1133">Transmembrane helix</keyword>
<sequence length="433" mass="44365">MPVRSRHTTPVPTDEPVGTPRIGHGTVWLFAVATGVCVANLYYSQPLLDAIASGLRISHSAAALTVTLTQLGYAAGLITLLPLGDLLNRRRLVPVMAIGTACALAAMAAAPSAPLLLAAAVAVGLGATTAQVLVPYAADLATDAERGKVVGTVMSGLLLGILLARTVAGYLAELGGWRTVYVVAAVAMVLLAGALWFRLPAAPARTGLRYPALLASTARILREEPVLRLRAVLGALAFAVFSVLWTALTFLLSGAPYHYGDGTIGLFGLLGAAGALAASAAGRIADRGHATAATTVTSVLLALSWLPLWLGRHRLSGLLIGVVVLDLAVQGLHVTNQSQVYRLRPEARSRINSAYMTTYFIGGAIGSSLAPVAYDAGGWTAVSVLGAAFGAASAVVWAAACLTARRHRARAGAHERGPGQGADRARAAGSGGE</sequence>
<name>A0ABS7QZI1_9ACTN</name>
<keyword evidence="4 6" id="KW-0472">Membrane</keyword>
<dbReference type="CDD" id="cd17324">
    <property type="entry name" value="MFS_NepI_like"/>
    <property type="match status" value="1"/>
</dbReference>
<evidence type="ECO:0000259" key="7">
    <source>
        <dbReference type="PROSITE" id="PS50850"/>
    </source>
</evidence>
<evidence type="ECO:0000256" key="1">
    <source>
        <dbReference type="ARBA" id="ARBA00004651"/>
    </source>
</evidence>
<dbReference type="InterPro" id="IPR036259">
    <property type="entry name" value="MFS_trans_sf"/>
</dbReference>
<feature type="transmembrane region" description="Helical" evidence="6">
    <location>
        <begin position="229"/>
        <end position="252"/>
    </location>
</feature>
<evidence type="ECO:0000256" key="6">
    <source>
        <dbReference type="SAM" id="Phobius"/>
    </source>
</evidence>
<dbReference type="Gene3D" id="1.20.1250.20">
    <property type="entry name" value="MFS general substrate transporter like domains"/>
    <property type="match status" value="1"/>
</dbReference>
<feature type="transmembrane region" description="Helical" evidence="6">
    <location>
        <begin position="264"/>
        <end position="285"/>
    </location>
</feature>
<evidence type="ECO:0000313" key="8">
    <source>
        <dbReference type="EMBL" id="MBY8888622.1"/>
    </source>
</evidence>
<dbReference type="EMBL" id="JAINVZ010000027">
    <property type="protein sequence ID" value="MBY8888622.1"/>
    <property type="molecule type" value="Genomic_DNA"/>
</dbReference>
<keyword evidence="2 6" id="KW-0812">Transmembrane</keyword>
<dbReference type="InterPro" id="IPR011701">
    <property type="entry name" value="MFS"/>
</dbReference>
<dbReference type="PANTHER" id="PTHR42910:SF1">
    <property type="entry name" value="MAJOR FACILITATOR SUPERFAMILY (MFS) PROFILE DOMAIN-CONTAINING PROTEIN"/>
    <property type="match status" value="1"/>
</dbReference>
<evidence type="ECO:0000256" key="4">
    <source>
        <dbReference type="ARBA" id="ARBA00023136"/>
    </source>
</evidence>
<dbReference type="Pfam" id="PF07690">
    <property type="entry name" value="MFS_1"/>
    <property type="match status" value="1"/>
</dbReference>
<feature type="transmembrane region" description="Helical" evidence="6">
    <location>
        <begin position="92"/>
        <end position="110"/>
    </location>
</feature>
<feature type="transmembrane region" description="Helical" evidence="6">
    <location>
        <begin position="380"/>
        <end position="402"/>
    </location>
</feature>
<dbReference type="SUPFAM" id="SSF103473">
    <property type="entry name" value="MFS general substrate transporter"/>
    <property type="match status" value="1"/>
</dbReference>
<dbReference type="PANTHER" id="PTHR42910">
    <property type="entry name" value="TRANSPORTER SCO4007-RELATED"/>
    <property type="match status" value="1"/>
</dbReference>
<feature type="transmembrane region" description="Helical" evidence="6">
    <location>
        <begin position="149"/>
        <end position="168"/>
    </location>
</feature>
<feature type="domain" description="Major facilitator superfamily (MFS) profile" evidence="7">
    <location>
        <begin position="26"/>
        <end position="408"/>
    </location>
</feature>
<comment type="caution">
    <text evidence="8">The sequence shown here is derived from an EMBL/GenBank/DDBJ whole genome shotgun (WGS) entry which is preliminary data.</text>
</comment>
<protein>
    <submittedName>
        <fullName evidence="8">MFS transporter</fullName>
    </submittedName>
</protein>
<organism evidence="8 9">
    <name type="scientific">Streptantibioticus parmotrematis</name>
    <dbReference type="NCBI Taxonomy" id="2873249"/>
    <lineage>
        <taxon>Bacteria</taxon>
        <taxon>Bacillati</taxon>
        <taxon>Actinomycetota</taxon>
        <taxon>Actinomycetes</taxon>
        <taxon>Kitasatosporales</taxon>
        <taxon>Streptomycetaceae</taxon>
        <taxon>Streptantibioticus</taxon>
    </lineage>
</organism>
<feature type="region of interest" description="Disordered" evidence="5">
    <location>
        <begin position="410"/>
        <end position="433"/>
    </location>
</feature>
<dbReference type="InterPro" id="IPR020846">
    <property type="entry name" value="MFS_dom"/>
</dbReference>
<keyword evidence="9" id="KW-1185">Reference proteome</keyword>
<proteinExistence type="predicted"/>
<reference evidence="8 9" key="1">
    <citation type="submission" date="2021-08" db="EMBL/GenBank/DDBJ databases">
        <title>Streptomyces sp. PTM05 isolated from lichen.</title>
        <authorList>
            <person name="Somphong A."/>
            <person name="Phongsopitanun W."/>
            <person name="Tanasupawat S."/>
        </authorList>
    </citation>
    <scope>NUCLEOTIDE SEQUENCE [LARGE SCALE GENOMIC DNA]</scope>
    <source>
        <strain evidence="8 9">Ptm05</strain>
    </source>
</reference>
<comment type="subcellular location">
    <subcellularLocation>
        <location evidence="1">Cell membrane</location>
        <topology evidence="1">Multi-pass membrane protein</topology>
    </subcellularLocation>
</comment>
<dbReference type="Proteomes" id="UP001198565">
    <property type="component" value="Unassembled WGS sequence"/>
</dbReference>
<feature type="transmembrane region" description="Helical" evidence="6">
    <location>
        <begin position="27"/>
        <end position="45"/>
    </location>
</feature>
<evidence type="ECO:0000256" key="2">
    <source>
        <dbReference type="ARBA" id="ARBA00022692"/>
    </source>
</evidence>
<accession>A0ABS7QZI1</accession>
<evidence type="ECO:0000313" key="9">
    <source>
        <dbReference type="Proteomes" id="UP001198565"/>
    </source>
</evidence>
<feature type="transmembrane region" description="Helical" evidence="6">
    <location>
        <begin position="116"/>
        <end position="137"/>
    </location>
</feature>
<dbReference type="RefSeq" id="WP_222981340.1">
    <property type="nucleotide sequence ID" value="NZ_JAINVZ010000027.1"/>
</dbReference>
<feature type="transmembrane region" description="Helical" evidence="6">
    <location>
        <begin position="57"/>
        <end position="80"/>
    </location>
</feature>